<feature type="domain" description="PIN" evidence="9">
    <location>
        <begin position="6"/>
        <end position="125"/>
    </location>
</feature>
<sequence length="151" mass="16774">MSDLSYLIDTSAAVRLLSSDAYDENWGQVLDNGLVALCDLTELEILFSARGRSDREGVQEELRQLFSWTLMPDGIYQRAREVQQLLTDNGEHRSAGPVDLLVAATAELSGLTLLHHDRDLDTVARRTGQSTVWLAEPETIESPESIESIES</sequence>
<dbReference type="AlphaFoldDB" id="A0A6B3BL13"/>
<gene>
    <name evidence="8" type="primary">vapC</name>
    <name evidence="10" type="ORF">G3I71_01980</name>
</gene>
<keyword evidence="8" id="KW-0800">Toxin</keyword>
<dbReference type="Pfam" id="PF01850">
    <property type="entry name" value="PIN"/>
    <property type="match status" value="1"/>
</dbReference>
<dbReference type="GO" id="GO:0090729">
    <property type="term" value="F:toxin activity"/>
    <property type="evidence" value="ECO:0007669"/>
    <property type="project" value="UniProtKB-KW"/>
</dbReference>
<evidence type="ECO:0000256" key="8">
    <source>
        <dbReference type="HAMAP-Rule" id="MF_00265"/>
    </source>
</evidence>
<dbReference type="PANTHER" id="PTHR33653">
    <property type="entry name" value="RIBONUCLEASE VAPC2"/>
    <property type="match status" value="1"/>
</dbReference>
<feature type="binding site" evidence="8">
    <location>
        <position position="99"/>
    </location>
    <ligand>
        <name>Mg(2+)</name>
        <dbReference type="ChEBI" id="CHEBI:18420"/>
    </ligand>
</feature>
<accession>A0A6B3BL13</accession>
<dbReference type="InterPro" id="IPR002716">
    <property type="entry name" value="PIN_dom"/>
</dbReference>
<dbReference type="RefSeq" id="WP_164312128.1">
    <property type="nucleotide sequence ID" value="NZ_JAAGLU010000002.1"/>
</dbReference>
<evidence type="ECO:0000313" key="10">
    <source>
        <dbReference type="EMBL" id="NEC84659.1"/>
    </source>
</evidence>
<keyword evidence="3 8" id="KW-0540">Nuclease</keyword>
<evidence type="ECO:0000256" key="7">
    <source>
        <dbReference type="ARBA" id="ARBA00038093"/>
    </source>
</evidence>
<organism evidence="10">
    <name type="scientific">Streptomyces sp. SID12501</name>
    <dbReference type="NCBI Taxonomy" id="2706042"/>
    <lineage>
        <taxon>Bacteria</taxon>
        <taxon>Bacillati</taxon>
        <taxon>Actinomycetota</taxon>
        <taxon>Actinomycetes</taxon>
        <taxon>Kitasatosporales</taxon>
        <taxon>Streptomycetaceae</taxon>
        <taxon>Streptomyces</taxon>
    </lineage>
</organism>
<name>A0A6B3BL13_9ACTN</name>
<evidence type="ECO:0000256" key="2">
    <source>
        <dbReference type="ARBA" id="ARBA00022649"/>
    </source>
</evidence>
<feature type="binding site" evidence="8">
    <location>
        <position position="9"/>
    </location>
    <ligand>
        <name>Mg(2+)</name>
        <dbReference type="ChEBI" id="CHEBI:18420"/>
    </ligand>
</feature>
<dbReference type="GO" id="GO:0016787">
    <property type="term" value="F:hydrolase activity"/>
    <property type="evidence" value="ECO:0007669"/>
    <property type="project" value="UniProtKB-KW"/>
</dbReference>
<dbReference type="InterPro" id="IPR029060">
    <property type="entry name" value="PIN-like_dom_sf"/>
</dbReference>
<comment type="cofactor">
    <cofactor evidence="1 8">
        <name>Mg(2+)</name>
        <dbReference type="ChEBI" id="CHEBI:18420"/>
    </cofactor>
</comment>
<evidence type="ECO:0000256" key="1">
    <source>
        <dbReference type="ARBA" id="ARBA00001946"/>
    </source>
</evidence>
<dbReference type="EC" id="3.1.-.-" evidence="8"/>
<evidence type="ECO:0000256" key="3">
    <source>
        <dbReference type="ARBA" id="ARBA00022722"/>
    </source>
</evidence>
<reference evidence="10" key="1">
    <citation type="submission" date="2020-01" db="EMBL/GenBank/DDBJ databases">
        <title>Insect and environment-associated Actinomycetes.</title>
        <authorList>
            <person name="Currrie C."/>
            <person name="Chevrette M."/>
            <person name="Carlson C."/>
            <person name="Stubbendieck R."/>
            <person name="Wendt-Pienkowski E."/>
        </authorList>
    </citation>
    <scope>NUCLEOTIDE SEQUENCE</scope>
    <source>
        <strain evidence="10">SID12501</strain>
    </source>
</reference>
<dbReference type="CDD" id="cd18755">
    <property type="entry name" value="PIN_MtVapC3_VapC21-like"/>
    <property type="match status" value="1"/>
</dbReference>
<dbReference type="HAMAP" id="MF_00265">
    <property type="entry name" value="VapC_Nob1"/>
    <property type="match status" value="1"/>
</dbReference>
<evidence type="ECO:0000256" key="6">
    <source>
        <dbReference type="ARBA" id="ARBA00022842"/>
    </source>
</evidence>
<evidence type="ECO:0000259" key="9">
    <source>
        <dbReference type="Pfam" id="PF01850"/>
    </source>
</evidence>
<dbReference type="Gene3D" id="3.40.50.1010">
    <property type="entry name" value="5'-nuclease"/>
    <property type="match status" value="1"/>
</dbReference>
<comment type="caution">
    <text evidence="10">The sequence shown here is derived from an EMBL/GenBank/DDBJ whole genome shotgun (WGS) entry which is preliminary data.</text>
</comment>
<dbReference type="InterPro" id="IPR050556">
    <property type="entry name" value="Type_II_TA_system_RNase"/>
</dbReference>
<dbReference type="GO" id="GO:0000287">
    <property type="term" value="F:magnesium ion binding"/>
    <property type="evidence" value="ECO:0007669"/>
    <property type="project" value="UniProtKB-UniRule"/>
</dbReference>
<dbReference type="GO" id="GO:0004540">
    <property type="term" value="F:RNA nuclease activity"/>
    <property type="evidence" value="ECO:0007669"/>
    <property type="project" value="InterPro"/>
</dbReference>
<dbReference type="InterPro" id="IPR022907">
    <property type="entry name" value="VapC_family"/>
</dbReference>
<proteinExistence type="inferred from homology"/>
<protein>
    <recommendedName>
        <fullName evidence="8">Ribonuclease VapC</fullName>
        <shortName evidence="8">RNase VapC</shortName>
        <ecNumber evidence="8">3.1.-.-</ecNumber>
    </recommendedName>
    <alternativeName>
        <fullName evidence="8">Toxin VapC</fullName>
    </alternativeName>
</protein>
<dbReference type="EMBL" id="JAAGLU010000002">
    <property type="protein sequence ID" value="NEC84659.1"/>
    <property type="molecule type" value="Genomic_DNA"/>
</dbReference>
<keyword evidence="2 8" id="KW-1277">Toxin-antitoxin system</keyword>
<keyword evidence="6 8" id="KW-0460">Magnesium</keyword>
<dbReference type="PANTHER" id="PTHR33653:SF1">
    <property type="entry name" value="RIBONUCLEASE VAPC2"/>
    <property type="match status" value="1"/>
</dbReference>
<evidence type="ECO:0000256" key="4">
    <source>
        <dbReference type="ARBA" id="ARBA00022723"/>
    </source>
</evidence>
<dbReference type="SUPFAM" id="SSF88723">
    <property type="entry name" value="PIN domain-like"/>
    <property type="match status" value="1"/>
</dbReference>
<evidence type="ECO:0000256" key="5">
    <source>
        <dbReference type="ARBA" id="ARBA00022801"/>
    </source>
</evidence>
<comment type="similarity">
    <text evidence="7 8">Belongs to the PINc/VapC protein family.</text>
</comment>
<comment type="function">
    <text evidence="8">Toxic component of a toxin-antitoxin (TA) system. An RNase.</text>
</comment>
<keyword evidence="4 8" id="KW-0479">Metal-binding</keyword>
<keyword evidence="5 8" id="KW-0378">Hydrolase</keyword>